<accession>A0A0F8ZH72</accession>
<evidence type="ECO:0000313" key="1">
    <source>
        <dbReference type="EMBL" id="KKK59336.1"/>
    </source>
</evidence>
<organism evidence="1">
    <name type="scientific">marine sediment metagenome</name>
    <dbReference type="NCBI Taxonomy" id="412755"/>
    <lineage>
        <taxon>unclassified sequences</taxon>
        <taxon>metagenomes</taxon>
        <taxon>ecological metagenomes</taxon>
    </lineage>
</organism>
<name>A0A0F8ZH72_9ZZZZ</name>
<comment type="caution">
    <text evidence="1">The sequence shown here is derived from an EMBL/GenBank/DDBJ whole genome shotgun (WGS) entry which is preliminary data.</text>
</comment>
<dbReference type="EMBL" id="LAZR01063530">
    <property type="protein sequence ID" value="KKK59336.1"/>
    <property type="molecule type" value="Genomic_DNA"/>
</dbReference>
<reference evidence="1" key="1">
    <citation type="journal article" date="2015" name="Nature">
        <title>Complex archaea that bridge the gap between prokaryotes and eukaryotes.</title>
        <authorList>
            <person name="Spang A."/>
            <person name="Saw J.H."/>
            <person name="Jorgensen S.L."/>
            <person name="Zaremba-Niedzwiedzka K."/>
            <person name="Martijn J."/>
            <person name="Lind A.E."/>
            <person name="van Eijk R."/>
            <person name="Schleper C."/>
            <person name="Guy L."/>
            <person name="Ettema T.J."/>
        </authorList>
    </citation>
    <scope>NUCLEOTIDE SEQUENCE</scope>
</reference>
<proteinExistence type="predicted"/>
<evidence type="ECO:0008006" key="2">
    <source>
        <dbReference type="Google" id="ProtNLM"/>
    </source>
</evidence>
<dbReference type="AlphaFoldDB" id="A0A0F8ZH72"/>
<protein>
    <recommendedName>
        <fullName evidence="2">CopG family transcriptional regulator</fullName>
    </recommendedName>
</protein>
<sequence length="81" mass="9169">MNRQNVTLSLPKSLLRKAKIFAAGKDQSLSALLRESLEEKVLEADGYQRAKRAQFRLLKKGFDLGTNGEITTVRETLHDRP</sequence>
<gene>
    <name evidence="1" type="ORF">LCGC14_3035410</name>
</gene>